<organism evidence="1 2">
    <name type="scientific">Acinetobacter baumannii</name>
    <dbReference type="NCBI Taxonomy" id="470"/>
    <lineage>
        <taxon>Bacteria</taxon>
        <taxon>Pseudomonadati</taxon>
        <taxon>Pseudomonadota</taxon>
        <taxon>Gammaproteobacteria</taxon>
        <taxon>Moraxellales</taxon>
        <taxon>Moraxellaceae</taxon>
        <taxon>Acinetobacter</taxon>
        <taxon>Acinetobacter calcoaceticus/baumannii complex</taxon>
    </lineage>
</organism>
<reference evidence="1 2" key="1">
    <citation type="submission" date="2019-11" db="EMBL/GenBank/DDBJ databases">
        <title>Multidrug-resistant Acinetobacter baumannii moving toward extensively drug-resistant over fifteen years in South of Brazil.</title>
        <authorList>
            <person name="Fedrigo N.H."/>
            <person name="Cerdeira L."/>
            <person name="Fuga B."/>
            <person name="Marini P.V.B."/>
            <person name="Shinohara D.R."/>
            <person name="Carrara-Marroni F.E."/>
            <person name="Lincopan N."/>
            <person name="Tognim M.C.B."/>
        </authorList>
    </citation>
    <scope>NUCLEOTIDE SEQUENCE [LARGE SCALE GENOMIC DNA]</scope>
    <source>
        <strain evidence="1 2">Ac576</strain>
    </source>
</reference>
<proteinExistence type="predicted"/>
<dbReference type="Proteomes" id="UP000439424">
    <property type="component" value="Unassembled WGS sequence"/>
</dbReference>
<dbReference type="RefSeq" id="WP_001077087.1">
    <property type="nucleotide sequence ID" value="NZ_CP023020.1"/>
</dbReference>
<sequence length="421" mass="49580">MNQTRVKIESLLKISHDVTFDEQNIKGYACLKTEEDLALLNEFNDGLIADLSCKLEVYRFNIGDEVNYTLSLYHTGQQFASYENFILHQMNFTNNTILSDEYVIYEEKYKVDHGEKAISNILKLFSDFIKILSEKYFYRDNQIVLFSKTHCEISVQPRYYEKYLDLAKVYNDLSLDQSLKNFIDWLSIESSSNDQGLTNALEVHKSERYSIAASEFVDHLITFEKNERVFSLLKNIDTIYQSTLSKYSLYLEDFKYSKFTDKITKHSEEFLNRVNKVISDLQSQILAIPLAISLITVFKENEKVNVYIYAGFLIYLIMVFYACCQQAYNLIHIKAQINQFNEYANLPKDLSPEWKKEIKPVKTKIFWHESFLVLVALFIGFLIGICIINIPYLYEIILFLISLKTFSFVLVFYSFIKFFFY</sequence>
<comment type="caution">
    <text evidence="1">The sequence shown here is derived from an EMBL/GenBank/DDBJ whole genome shotgun (WGS) entry which is preliminary data.</text>
</comment>
<protein>
    <submittedName>
        <fullName evidence="1">Uncharacterized protein</fullName>
    </submittedName>
</protein>
<accession>A0A6I4IL65</accession>
<evidence type="ECO:0000313" key="1">
    <source>
        <dbReference type="EMBL" id="MVM93603.1"/>
    </source>
</evidence>
<evidence type="ECO:0000313" key="2">
    <source>
        <dbReference type="Proteomes" id="UP000439424"/>
    </source>
</evidence>
<name>A0A6I4IL65_ACIBA</name>
<dbReference type="AlphaFoldDB" id="A0A6I4IL65"/>
<gene>
    <name evidence="1" type="ORF">GNY86_18880</name>
</gene>
<dbReference type="EMBL" id="WPIP01000242">
    <property type="protein sequence ID" value="MVM93603.1"/>
    <property type="molecule type" value="Genomic_DNA"/>
</dbReference>